<dbReference type="SUPFAM" id="SSF75304">
    <property type="entry name" value="Amidase signature (AS) enzymes"/>
    <property type="match status" value="1"/>
</dbReference>
<dbReference type="PROSITE" id="PS00571">
    <property type="entry name" value="AMIDASES"/>
    <property type="match status" value="1"/>
</dbReference>
<name>A0AAW5R0N9_9HYPH</name>
<dbReference type="Gene3D" id="3.90.1300.10">
    <property type="entry name" value="Amidase signature (AS) domain"/>
    <property type="match status" value="1"/>
</dbReference>
<comment type="similarity">
    <text evidence="2">Belongs to the amidase family.</text>
</comment>
<reference evidence="6 7" key="1">
    <citation type="submission" date="2022-04" db="EMBL/GenBank/DDBJ databases">
        <authorList>
            <person name="Ye Y.-Q."/>
            <person name="Du Z.-J."/>
        </authorList>
    </citation>
    <scope>NUCLEOTIDE SEQUENCE [LARGE SCALE GENOMIC DNA]</scope>
    <source>
        <strain evidence="6 7">A6E488</strain>
    </source>
</reference>
<dbReference type="AlphaFoldDB" id="A0AAW5R0N9"/>
<gene>
    <name evidence="6" type="ORF">MUB46_16050</name>
</gene>
<dbReference type="Pfam" id="PF01425">
    <property type="entry name" value="Amidase"/>
    <property type="match status" value="1"/>
</dbReference>
<evidence type="ECO:0000256" key="3">
    <source>
        <dbReference type="ARBA" id="ARBA00021874"/>
    </source>
</evidence>
<evidence type="ECO:0000256" key="2">
    <source>
        <dbReference type="ARBA" id="ARBA00009199"/>
    </source>
</evidence>
<dbReference type="InterPro" id="IPR020556">
    <property type="entry name" value="Amidase_CS"/>
</dbReference>
<protein>
    <recommendedName>
        <fullName evidence="3">Indoleacetamide hydrolase</fullName>
    </recommendedName>
</protein>
<evidence type="ECO:0000313" key="7">
    <source>
        <dbReference type="Proteomes" id="UP001320898"/>
    </source>
</evidence>
<dbReference type="InterPro" id="IPR000120">
    <property type="entry name" value="Amidase"/>
</dbReference>
<feature type="domain" description="Amidase" evidence="5">
    <location>
        <begin position="28"/>
        <end position="456"/>
    </location>
</feature>
<dbReference type="RefSeq" id="WP_261616946.1">
    <property type="nucleotide sequence ID" value="NZ_JALIDZ010000007.1"/>
</dbReference>
<dbReference type="Proteomes" id="UP001320898">
    <property type="component" value="Unassembled WGS sequence"/>
</dbReference>
<evidence type="ECO:0000256" key="1">
    <source>
        <dbReference type="ARBA" id="ARBA00003871"/>
    </source>
</evidence>
<dbReference type="EMBL" id="JALIDZ010000007">
    <property type="protein sequence ID" value="MCT8973374.1"/>
    <property type="molecule type" value="Genomic_DNA"/>
</dbReference>
<comment type="caution">
    <text evidence="6">The sequence shown here is derived from an EMBL/GenBank/DDBJ whole genome shotgun (WGS) entry which is preliminary data.</text>
</comment>
<evidence type="ECO:0000256" key="4">
    <source>
        <dbReference type="SAM" id="MobiDB-lite"/>
    </source>
</evidence>
<dbReference type="InterPro" id="IPR023631">
    <property type="entry name" value="Amidase_dom"/>
</dbReference>
<organism evidence="6 7">
    <name type="scientific">Microbaculum marinisediminis</name>
    <dbReference type="NCBI Taxonomy" id="2931392"/>
    <lineage>
        <taxon>Bacteria</taxon>
        <taxon>Pseudomonadati</taxon>
        <taxon>Pseudomonadota</taxon>
        <taxon>Alphaproteobacteria</taxon>
        <taxon>Hyphomicrobiales</taxon>
        <taxon>Tepidamorphaceae</taxon>
        <taxon>Microbaculum</taxon>
    </lineage>
</organism>
<comment type="function">
    <text evidence="1">Hydrolyzes indole-3-acetamide (IAM) into indole-3-acetic acid (IAA).</text>
</comment>
<dbReference type="PANTHER" id="PTHR11895:SF7">
    <property type="entry name" value="GLUTAMYL-TRNA(GLN) AMIDOTRANSFERASE SUBUNIT A, MITOCHONDRIAL"/>
    <property type="match status" value="1"/>
</dbReference>
<dbReference type="GO" id="GO:0003824">
    <property type="term" value="F:catalytic activity"/>
    <property type="evidence" value="ECO:0007669"/>
    <property type="project" value="InterPro"/>
</dbReference>
<sequence>MLSTSEWESLDAVGLSELIAAGQVQPREAVETAIARIEALNPALNAVIYKCYEAALDDLEMRDGRAPFHGVPYLIKDLHAPVKGMPLTNGSRLFQGMVFDFDSALVARLRAAGFVFLGRTNSPEFGLNVSTEPRAYGPTRNPWNREHSAGGSSGGAGAAVASGMLPAAHATDSAGSIRIPASANGLVGLKPTRGLNPYGPHRGDGNHGIGHEHAVSRTVRDCAAILDVTAGPDVGAPFFSPRPQKPFRDLIDEPPRTLRIGVLATRFDGTPVDPDCARAVDDAARTLADLRHSVEEARPAFDHTALIDAMMTVLIGQLAPLADGWARQRGRPIGEDDLEPMSHAVIARSRATTLPEFIQAMAVMNREVRRLAAFFETYDILVTPTLSAPPPKLGVHATDEPDADGILGQLFGLAPFTGPFNATGQPAISLPLSWSEHGLPIGVQVVGRYGEDGTLLQLAAQLEAARPWFDLRPAIAAEPA</sequence>
<feature type="region of interest" description="Disordered" evidence="4">
    <location>
        <begin position="139"/>
        <end position="158"/>
    </location>
</feature>
<evidence type="ECO:0000259" key="5">
    <source>
        <dbReference type="Pfam" id="PF01425"/>
    </source>
</evidence>
<keyword evidence="7" id="KW-1185">Reference proteome</keyword>
<dbReference type="PANTHER" id="PTHR11895">
    <property type="entry name" value="TRANSAMIDASE"/>
    <property type="match status" value="1"/>
</dbReference>
<accession>A0AAW5R0N9</accession>
<evidence type="ECO:0000313" key="6">
    <source>
        <dbReference type="EMBL" id="MCT8973374.1"/>
    </source>
</evidence>
<dbReference type="InterPro" id="IPR036928">
    <property type="entry name" value="AS_sf"/>
</dbReference>
<proteinExistence type="inferred from homology"/>